<dbReference type="GO" id="GO:0006629">
    <property type="term" value="P:lipid metabolic process"/>
    <property type="evidence" value="ECO:0007669"/>
    <property type="project" value="InterPro"/>
</dbReference>
<name>A0A2J0YT12_RHIML</name>
<dbReference type="InterPro" id="IPR003386">
    <property type="entry name" value="LACT/PDAT_acylTrfase"/>
</dbReference>
<dbReference type="PANTHER" id="PTHR11440">
    <property type="entry name" value="LECITHIN-CHOLESTEROL ACYLTRANSFERASE-RELATED"/>
    <property type="match status" value="1"/>
</dbReference>
<sequence>MTIAAVFVPGIMGSELVRPGGEVVWPPKVSETIFGYKRINALQDPEARATRIIANVSCVDFYAPIQSLFAQLGFGASRTKRLVEHPYDWRRDLFDLAEGLAQRLDHITADEIVIVAHSMGGLITRLMLETPSWRDRPWFGRLGRFIALATPHNGAPLALARVMGLDSALGISAQDFVTLSSNPDYPSGYQLLPAPGEDACWDTRENAELAPLDFYNPSVAAQLGLQPALVGRAKALHDALRAGSLPSHVRYFYFSGAGHKTVTRVNLGPSGAQKVETPDAGDGTVPMWSAFPRSAQKQAVINEHANVFRGDPFKRVFFRLLGGDAGIPTEAPVGAEFQLAVSLQKPVVVEGEPIEVVVSCEVPFSILEGRLVVQSRTQEDAGLSDVAAMPITYSGPVIHVLGMTMNVALAPRPLRTALRR</sequence>
<dbReference type="RefSeq" id="WP_100675051.1">
    <property type="nucleotide sequence ID" value="NZ_NJGD01000038.1"/>
</dbReference>
<dbReference type="SUPFAM" id="SSF53474">
    <property type="entry name" value="alpha/beta-Hydrolases"/>
    <property type="match status" value="1"/>
</dbReference>
<dbReference type="Gene3D" id="3.40.50.1820">
    <property type="entry name" value="alpha/beta hydrolase"/>
    <property type="match status" value="1"/>
</dbReference>
<dbReference type="GO" id="GO:0008374">
    <property type="term" value="F:O-acyltransferase activity"/>
    <property type="evidence" value="ECO:0007669"/>
    <property type="project" value="InterPro"/>
</dbReference>
<comment type="caution">
    <text evidence="1">The sequence shown here is derived from an EMBL/GenBank/DDBJ whole genome shotgun (WGS) entry which is preliminary data.</text>
</comment>
<reference evidence="1 2" key="1">
    <citation type="submission" date="2017-06" db="EMBL/GenBank/DDBJ databases">
        <title>Ensifer strains isolated from leguminous trees and herbs display diverse denitrification phenotypes with some acting as strong N2O sinks.</title>
        <authorList>
            <person name="Woliy K."/>
            <person name="Mania D."/>
            <person name="Bakken L.R."/>
            <person name="Frostegard A."/>
        </authorList>
    </citation>
    <scope>NUCLEOTIDE SEQUENCE [LARGE SCALE GENOMIC DNA]</scope>
    <source>
        <strain evidence="1 2">AC50a</strain>
    </source>
</reference>
<dbReference type="Pfam" id="PF02450">
    <property type="entry name" value="LCAT"/>
    <property type="match status" value="1"/>
</dbReference>
<protein>
    <recommendedName>
        <fullName evidence="3">Lecithin:cholesterol acyltransferase</fullName>
    </recommendedName>
</protein>
<gene>
    <name evidence="1" type="ORF">CEJ86_32505</name>
</gene>
<accession>A0A2J0YT12</accession>
<dbReference type="InterPro" id="IPR029058">
    <property type="entry name" value="AB_hydrolase_fold"/>
</dbReference>
<evidence type="ECO:0000313" key="2">
    <source>
        <dbReference type="Proteomes" id="UP000231987"/>
    </source>
</evidence>
<dbReference type="AlphaFoldDB" id="A0A2J0YT12"/>
<dbReference type="Proteomes" id="UP000231987">
    <property type="component" value="Unassembled WGS sequence"/>
</dbReference>
<evidence type="ECO:0008006" key="3">
    <source>
        <dbReference type="Google" id="ProtNLM"/>
    </source>
</evidence>
<organism evidence="1 2">
    <name type="scientific">Rhizobium meliloti</name>
    <name type="common">Ensifer meliloti</name>
    <name type="synonym">Sinorhizobium meliloti</name>
    <dbReference type="NCBI Taxonomy" id="382"/>
    <lineage>
        <taxon>Bacteria</taxon>
        <taxon>Pseudomonadati</taxon>
        <taxon>Pseudomonadota</taxon>
        <taxon>Alphaproteobacteria</taxon>
        <taxon>Hyphomicrobiales</taxon>
        <taxon>Rhizobiaceae</taxon>
        <taxon>Sinorhizobium/Ensifer group</taxon>
        <taxon>Sinorhizobium</taxon>
    </lineage>
</organism>
<evidence type="ECO:0000313" key="1">
    <source>
        <dbReference type="EMBL" id="PJR08742.1"/>
    </source>
</evidence>
<dbReference type="EMBL" id="NJGD01000038">
    <property type="protein sequence ID" value="PJR08742.1"/>
    <property type="molecule type" value="Genomic_DNA"/>
</dbReference>
<proteinExistence type="predicted"/>